<feature type="transmembrane region" description="Helical" evidence="1">
    <location>
        <begin position="16"/>
        <end position="35"/>
    </location>
</feature>
<keyword evidence="1" id="KW-1133">Transmembrane helix</keyword>
<gene>
    <name evidence="2" type="ORF">EDB95_2724</name>
</gene>
<proteinExistence type="predicted"/>
<feature type="transmembrane region" description="Helical" evidence="1">
    <location>
        <begin position="47"/>
        <end position="68"/>
    </location>
</feature>
<accession>A0A4R8DTN5</accession>
<evidence type="ECO:0000313" key="2">
    <source>
        <dbReference type="EMBL" id="TDX01682.1"/>
    </source>
</evidence>
<evidence type="ECO:0008006" key="4">
    <source>
        <dbReference type="Google" id="ProtNLM"/>
    </source>
</evidence>
<comment type="caution">
    <text evidence="2">The sequence shown here is derived from an EMBL/GenBank/DDBJ whole genome shotgun (WGS) entry which is preliminary data.</text>
</comment>
<dbReference type="NCBIfam" id="NF041635">
    <property type="entry name" value="STM3941_fam"/>
    <property type="match status" value="1"/>
</dbReference>
<evidence type="ECO:0000313" key="3">
    <source>
        <dbReference type="Proteomes" id="UP000294498"/>
    </source>
</evidence>
<keyword evidence="1" id="KW-0812">Transmembrane</keyword>
<keyword evidence="1" id="KW-0472">Membrane</keyword>
<dbReference type="AlphaFoldDB" id="A0A4R8DTN5"/>
<reference evidence="2 3" key="1">
    <citation type="submission" date="2019-03" db="EMBL/GenBank/DDBJ databases">
        <title>Genomic Encyclopedia of Type Strains, Phase IV (KMG-IV): sequencing the most valuable type-strain genomes for metagenomic binning, comparative biology and taxonomic classification.</title>
        <authorList>
            <person name="Goeker M."/>
        </authorList>
    </citation>
    <scope>NUCLEOTIDE SEQUENCE [LARGE SCALE GENOMIC DNA]</scope>
    <source>
        <strain evidence="2 3">DSM 100059</strain>
    </source>
</reference>
<dbReference type="InterPro" id="IPR048136">
    <property type="entry name" value="STM3941-like"/>
</dbReference>
<protein>
    <recommendedName>
        <fullName evidence="4">PH (Pleckstrin Homology) domain-containing protein</fullName>
    </recommendedName>
</protein>
<dbReference type="EMBL" id="SODV01000001">
    <property type="protein sequence ID" value="TDX01682.1"/>
    <property type="molecule type" value="Genomic_DNA"/>
</dbReference>
<sequence length="183" mass="20534">MPQDTPIEIARNKKNLAWYLAGGLLFFAIGLFLLIDPGSFLDSKWITPFIIEAVGVSIMVAGGIYSYIMAVRIATVFPAMIISDKDIYDHTGTPGDGLINWDDISGIRESEIKGKRYLTIDVKHPQLYIDRQRNTGKRKVLVRLLEQTGSPIQIPAHEVDYDLRSLITLLETRLAAYRLTGAR</sequence>
<dbReference type="Proteomes" id="UP000294498">
    <property type="component" value="Unassembled WGS sequence"/>
</dbReference>
<organism evidence="2 3">
    <name type="scientific">Dinghuibacter silviterrae</name>
    <dbReference type="NCBI Taxonomy" id="1539049"/>
    <lineage>
        <taxon>Bacteria</taxon>
        <taxon>Pseudomonadati</taxon>
        <taxon>Bacteroidota</taxon>
        <taxon>Chitinophagia</taxon>
        <taxon>Chitinophagales</taxon>
        <taxon>Chitinophagaceae</taxon>
        <taxon>Dinghuibacter</taxon>
    </lineage>
</organism>
<evidence type="ECO:0000256" key="1">
    <source>
        <dbReference type="SAM" id="Phobius"/>
    </source>
</evidence>
<name>A0A4R8DTN5_9BACT</name>
<keyword evidence="3" id="KW-1185">Reference proteome</keyword>